<accession>A0AB34VJR1</accession>
<feature type="transmembrane region" description="Helical" evidence="1">
    <location>
        <begin position="96"/>
        <end position="118"/>
    </location>
</feature>
<dbReference type="Proteomes" id="UP000072520">
    <property type="component" value="Unassembled WGS sequence"/>
</dbReference>
<dbReference type="NCBIfam" id="TIGR03745">
    <property type="entry name" value="conj_TIGR03745"/>
    <property type="match status" value="1"/>
</dbReference>
<comment type="caution">
    <text evidence="3">The sequence shown here is derived from an EMBL/GenBank/DDBJ whole genome shotgun (WGS) entry which is preliminary data.</text>
</comment>
<keyword evidence="1" id="KW-0812">Transmembrane</keyword>
<evidence type="ECO:0000313" key="3">
    <source>
        <dbReference type="EMBL" id="KTT00370.1"/>
    </source>
</evidence>
<gene>
    <name evidence="3" type="ORF">RSA13_02930</name>
</gene>
<feature type="signal peptide" evidence="2">
    <location>
        <begin position="1"/>
        <end position="32"/>
    </location>
</feature>
<sequence>MKSCFIRLCRSARIRTTMLILPLTLAAGQACAGLPPIQQPTTGGGGGFWNTMMGYAKQFFLALGLIICVIAFFAVTHAVITSFHDVRQNKGTWTQFGIYCLVGVLLILLVIFLATQAADIL</sequence>
<dbReference type="InterPro" id="IPR021356">
    <property type="entry name" value="Integr_conj_element_PFL4702"/>
</dbReference>
<keyword evidence="1" id="KW-1133">Transmembrane helix</keyword>
<reference evidence="3 4" key="1">
    <citation type="journal article" date="2016" name="Front. Microbiol.">
        <title>Genomic Resource of Rice Seed Associated Bacteria.</title>
        <authorList>
            <person name="Midha S."/>
            <person name="Bansal K."/>
            <person name="Sharma S."/>
            <person name="Kumar N."/>
            <person name="Patil P.P."/>
            <person name="Chaudhry V."/>
            <person name="Patil P.B."/>
        </authorList>
    </citation>
    <scope>NUCLEOTIDE SEQUENCE [LARGE SCALE GENOMIC DNA]</scope>
    <source>
        <strain evidence="3 4">RSA13</strain>
    </source>
</reference>
<name>A0AB34VJR1_9GAMM</name>
<feature type="transmembrane region" description="Helical" evidence="1">
    <location>
        <begin position="56"/>
        <end position="75"/>
    </location>
</feature>
<evidence type="ECO:0000256" key="1">
    <source>
        <dbReference type="SAM" id="Phobius"/>
    </source>
</evidence>
<feature type="chain" id="PRO_5044186667" evidence="2">
    <location>
        <begin position="33"/>
        <end position="121"/>
    </location>
</feature>
<organism evidence="3 4">
    <name type="scientific">Pantoea stewartii</name>
    <dbReference type="NCBI Taxonomy" id="66269"/>
    <lineage>
        <taxon>Bacteria</taxon>
        <taxon>Pseudomonadati</taxon>
        <taxon>Pseudomonadota</taxon>
        <taxon>Gammaproteobacteria</taxon>
        <taxon>Enterobacterales</taxon>
        <taxon>Erwiniaceae</taxon>
        <taxon>Pantoea</taxon>
    </lineage>
</organism>
<keyword evidence="1" id="KW-0472">Membrane</keyword>
<dbReference type="AlphaFoldDB" id="A0AB34VJR1"/>
<protein>
    <submittedName>
        <fullName evidence="3">Conjugal transfer protein</fullName>
    </submittedName>
</protein>
<evidence type="ECO:0000313" key="4">
    <source>
        <dbReference type="Proteomes" id="UP000072520"/>
    </source>
</evidence>
<proteinExistence type="predicted"/>
<dbReference type="Pfam" id="PF11190">
    <property type="entry name" value="DUF2976"/>
    <property type="match status" value="1"/>
</dbReference>
<keyword evidence="2" id="KW-0732">Signal</keyword>
<evidence type="ECO:0000256" key="2">
    <source>
        <dbReference type="SAM" id="SignalP"/>
    </source>
</evidence>
<dbReference type="PROSITE" id="PS51257">
    <property type="entry name" value="PROKAR_LIPOPROTEIN"/>
    <property type="match status" value="1"/>
</dbReference>
<dbReference type="EMBL" id="LDSI01000003">
    <property type="protein sequence ID" value="KTT00370.1"/>
    <property type="molecule type" value="Genomic_DNA"/>
</dbReference>